<evidence type="ECO:0000313" key="10">
    <source>
        <dbReference type="Proteomes" id="UP000682877"/>
    </source>
</evidence>
<protein>
    <recommendedName>
        <fullName evidence="8">TF-B3 domain-containing protein</fullName>
    </recommendedName>
</protein>
<proteinExistence type="predicted"/>
<dbReference type="PANTHER" id="PTHR31674">
    <property type="entry name" value="B3 DOMAIN-CONTAINING PROTEIN REM-LIKE 3-RELATED"/>
    <property type="match status" value="1"/>
</dbReference>
<evidence type="ECO:0000256" key="2">
    <source>
        <dbReference type="ARBA" id="ARBA00022737"/>
    </source>
</evidence>
<evidence type="ECO:0000256" key="6">
    <source>
        <dbReference type="ARBA" id="ARBA00023242"/>
    </source>
</evidence>
<dbReference type="PROSITE" id="PS50863">
    <property type="entry name" value="B3"/>
    <property type="match status" value="1"/>
</dbReference>
<feature type="compositionally biased region" description="Polar residues" evidence="7">
    <location>
        <begin position="1"/>
        <end position="18"/>
    </location>
</feature>
<dbReference type="GO" id="GO:0003677">
    <property type="term" value="F:DNA binding"/>
    <property type="evidence" value="ECO:0007669"/>
    <property type="project" value="UniProtKB-KW"/>
</dbReference>
<evidence type="ECO:0000256" key="1">
    <source>
        <dbReference type="ARBA" id="ARBA00004123"/>
    </source>
</evidence>
<dbReference type="InterPro" id="IPR039218">
    <property type="entry name" value="REM_fam"/>
</dbReference>
<dbReference type="InterPro" id="IPR003340">
    <property type="entry name" value="B3_DNA-bd"/>
</dbReference>
<dbReference type="GO" id="GO:0005634">
    <property type="term" value="C:nucleus"/>
    <property type="evidence" value="ECO:0007669"/>
    <property type="project" value="UniProtKB-SubCell"/>
</dbReference>
<evidence type="ECO:0000256" key="4">
    <source>
        <dbReference type="ARBA" id="ARBA00023125"/>
    </source>
</evidence>
<dbReference type="EMBL" id="LR999457">
    <property type="protein sequence ID" value="CAE6165682.1"/>
    <property type="molecule type" value="Genomic_DNA"/>
</dbReference>
<feature type="region of interest" description="Disordered" evidence="7">
    <location>
        <begin position="1"/>
        <end position="58"/>
    </location>
</feature>
<keyword evidence="3" id="KW-0805">Transcription regulation</keyword>
<keyword evidence="4" id="KW-0238">DNA-binding</keyword>
<feature type="domain" description="TF-B3" evidence="8">
    <location>
        <begin position="97"/>
        <end position="196"/>
    </location>
</feature>
<dbReference type="AlphaFoldDB" id="A0A8S2ATW0"/>
<dbReference type="PANTHER" id="PTHR31674:SF62">
    <property type="entry name" value="B3 DOMAIN-CONTAINING PROTEIN REM14-RELATED"/>
    <property type="match status" value="1"/>
</dbReference>
<dbReference type="SUPFAM" id="SSF101936">
    <property type="entry name" value="DNA-binding pseudobarrel domain"/>
    <property type="match status" value="1"/>
</dbReference>
<dbReference type="Proteomes" id="UP000682877">
    <property type="component" value="Chromosome 7"/>
</dbReference>
<accession>A0A8S2ATW0</accession>
<dbReference type="SMART" id="SM01019">
    <property type="entry name" value="B3"/>
    <property type="match status" value="1"/>
</dbReference>
<dbReference type="InterPro" id="IPR015300">
    <property type="entry name" value="DNA-bd_pseudobarrel_sf"/>
</dbReference>
<dbReference type="Gene3D" id="2.40.330.10">
    <property type="entry name" value="DNA-binding pseudobarrel domain"/>
    <property type="match status" value="1"/>
</dbReference>
<evidence type="ECO:0000256" key="5">
    <source>
        <dbReference type="ARBA" id="ARBA00023163"/>
    </source>
</evidence>
<keyword evidence="5" id="KW-0804">Transcription</keyword>
<name>A0A8S2ATW0_ARAAE</name>
<evidence type="ECO:0000259" key="8">
    <source>
        <dbReference type="PROSITE" id="PS50863"/>
    </source>
</evidence>
<evidence type="ECO:0000256" key="7">
    <source>
        <dbReference type="SAM" id="MobiDB-lite"/>
    </source>
</evidence>
<organism evidence="9 10">
    <name type="scientific">Arabidopsis arenosa</name>
    <name type="common">Sand rock-cress</name>
    <name type="synonym">Cardaminopsis arenosa</name>
    <dbReference type="NCBI Taxonomy" id="38785"/>
    <lineage>
        <taxon>Eukaryota</taxon>
        <taxon>Viridiplantae</taxon>
        <taxon>Streptophyta</taxon>
        <taxon>Embryophyta</taxon>
        <taxon>Tracheophyta</taxon>
        <taxon>Spermatophyta</taxon>
        <taxon>Magnoliopsida</taxon>
        <taxon>eudicotyledons</taxon>
        <taxon>Gunneridae</taxon>
        <taxon>Pentapetalae</taxon>
        <taxon>rosids</taxon>
        <taxon>malvids</taxon>
        <taxon>Brassicales</taxon>
        <taxon>Brassicaceae</taxon>
        <taxon>Camelineae</taxon>
        <taxon>Arabidopsis</taxon>
    </lineage>
</organism>
<sequence length="204" mass="22814">MMQPPQSADPMASSTGNWGLQMGNLPIEQSLKTELEAGPSLDDDNEDDNMGKLLRKKHVNKRIPETEAKSFSSDQSCFVAHVTDSNLRKDSLVNNIYSKGLETRNLSMKQSLKTELESSLDEDKDNMGMKKITLMDKHGVEWPVNLVMEKGNTKTRLGSGLKEFIKANGIKAYVSFVLELVWEDKTTLPMLKLCPNLHPTCSQV</sequence>
<keyword evidence="10" id="KW-1185">Reference proteome</keyword>
<evidence type="ECO:0000256" key="3">
    <source>
        <dbReference type="ARBA" id="ARBA00023015"/>
    </source>
</evidence>
<reference evidence="9" key="1">
    <citation type="submission" date="2021-01" db="EMBL/GenBank/DDBJ databases">
        <authorList>
            <person name="Bezrukov I."/>
        </authorList>
    </citation>
    <scope>NUCLEOTIDE SEQUENCE</scope>
</reference>
<evidence type="ECO:0000313" key="9">
    <source>
        <dbReference type="EMBL" id="CAE6165682.1"/>
    </source>
</evidence>
<dbReference type="CDD" id="cd10017">
    <property type="entry name" value="B3_DNA"/>
    <property type="match status" value="1"/>
</dbReference>
<dbReference type="Pfam" id="PF02362">
    <property type="entry name" value="B3"/>
    <property type="match status" value="1"/>
</dbReference>
<gene>
    <name evidence="9" type="ORF">AARE701A_LOCUS17954</name>
</gene>
<keyword evidence="6" id="KW-0539">Nucleus</keyword>
<keyword evidence="2" id="KW-0677">Repeat</keyword>
<comment type="subcellular location">
    <subcellularLocation>
        <location evidence="1">Nucleus</location>
    </subcellularLocation>
</comment>